<dbReference type="Proteomes" id="UP000075683">
    <property type="component" value="Unassembled WGS sequence"/>
</dbReference>
<accession>A0A150LGT3</accession>
<evidence type="ECO:0000256" key="1">
    <source>
        <dbReference type="SAM" id="MobiDB-lite"/>
    </source>
</evidence>
<feature type="region of interest" description="Disordered" evidence="1">
    <location>
        <begin position="1"/>
        <end position="20"/>
    </location>
</feature>
<comment type="caution">
    <text evidence="2">The sequence shown here is derived from an EMBL/GenBank/DDBJ whole genome shotgun (WGS) entry which is preliminary data.</text>
</comment>
<dbReference type="EMBL" id="LQYT01000113">
    <property type="protein sequence ID" value="KYD11229.1"/>
    <property type="molecule type" value="Genomic_DNA"/>
</dbReference>
<evidence type="ECO:0000313" key="3">
    <source>
        <dbReference type="Proteomes" id="UP000075683"/>
    </source>
</evidence>
<organism evidence="2 3">
    <name type="scientific">Caldibacillus debilis</name>
    <dbReference type="NCBI Taxonomy" id="301148"/>
    <lineage>
        <taxon>Bacteria</taxon>
        <taxon>Bacillati</taxon>
        <taxon>Bacillota</taxon>
        <taxon>Bacilli</taxon>
        <taxon>Bacillales</taxon>
        <taxon>Bacillaceae</taxon>
        <taxon>Caldibacillus</taxon>
    </lineage>
</organism>
<reference evidence="2 3" key="1">
    <citation type="submission" date="2016-01" db="EMBL/GenBank/DDBJ databases">
        <title>Draft Genome Sequences of Seven Thermophilic Sporeformers Isolated from Foods.</title>
        <authorList>
            <person name="Berendsen E.M."/>
            <person name="Wells-Bennik M.H."/>
            <person name="Krawcyk A.O."/>
            <person name="De Jong A."/>
            <person name="Holsappel S."/>
            <person name="Eijlander R.T."/>
            <person name="Kuipers O.P."/>
        </authorList>
    </citation>
    <scope>NUCLEOTIDE SEQUENCE [LARGE SCALE GENOMIC DNA]</scope>
    <source>
        <strain evidence="2 3">B4135</strain>
    </source>
</reference>
<dbReference type="AlphaFoldDB" id="A0A150LGT3"/>
<feature type="compositionally biased region" description="Basic residues" evidence="1">
    <location>
        <begin position="1"/>
        <end position="17"/>
    </location>
</feature>
<name>A0A150LGT3_9BACI</name>
<evidence type="ECO:0000313" key="2">
    <source>
        <dbReference type="EMBL" id="KYD11229.1"/>
    </source>
</evidence>
<protein>
    <submittedName>
        <fullName evidence="2">Uncharacterized protein</fullName>
    </submittedName>
</protein>
<proteinExistence type="predicted"/>
<gene>
    <name evidence="2" type="ORF">B4135_3344</name>
</gene>
<sequence length="44" mass="4770">MCGRKINRMGKGKGRLAGKKDRSAAGLFRFFETLKEGPGRGKAS</sequence>